<evidence type="ECO:0000256" key="7">
    <source>
        <dbReference type="ARBA" id="ARBA00050021"/>
    </source>
</evidence>
<dbReference type="SUPFAM" id="SSF53187">
    <property type="entry name" value="Zn-dependent exopeptidases"/>
    <property type="match status" value="1"/>
</dbReference>
<evidence type="ECO:0000256" key="5">
    <source>
        <dbReference type="ARBA" id="ARBA00033172"/>
    </source>
</evidence>
<dbReference type="PRINTS" id="PR00481">
    <property type="entry name" value="LAMNOPPTDASE"/>
</dbReference>
<dbReference type="GO" id="GO:0030145">
    <property type="term" value="F:manganese ion binding"/>
    <property type="evidence" value="ECO:0007669"/>
    <property type="project" value="InterPro"/>
</dbReference>
<proteinExistence type="inferred from homology"/>
<evidence type="ECO:0000256" key="2">
    <source>
        <dbReference type="ARBA" id="ARBA00022438"/>
    </source>
</evidence>
<organism evidence="11 12">
    <name type="scientific">Cellulomonas chitinilytica</name>
    <dbReference type="NCBI Taxonomy" id="398759"/>
    <lineage>
        <taxon>Bacteria</taxon>
        <taxon>Bacillati</taxon>
        <taxon>Actinomycetota</taxon>
        <taxon>Actinomycetes</taxon>
        <taxon>Micrococcales</taxon>
        <taxon>Cellulomonadaceae</taxon>
        <taxon>Cellulomonas</taxon>
    </lineage>
</organism>
<protein>
    <recommendedName>
        <fullName evidence="7">Probable cytosol aminopeptidase</fullName>
    </recommendedName>
    <alternativeName>
        <fullName evidence="8">Leucine aminopeptidase</fullName>
    </alternativeName>
    <alternativeName>
        <fullName evidence="5">Leucyl aminopeptidase</fullName>
    </alternativeName>
</protein>
<dbReference type="Pfam" id="PF02789">
    <property type="entry name" value="Peptidase_M17_N"/>
    <property type="match status" value="1"/>
</dbReference>
<feature type="domain" description="Cytosol aminopeptidase" evidence="10">
    <location>
        <begin position="387"/>
        <end position="394"/>
    </location>
</feature>
<dbReference type="RefSeq" id="WP_203747622.1">
    <property type="nucleotide sequence ID" value="NZ_BONK01000001.1"/>
</dbReference>
<dbReference type="SUPFAM" id="SSF52949">
    <property type="entry name" value="Macro domain-like"/>
    <property type="match status" value="1"/>
</dbReference>
<dbReference type="PANTHER" id="PTHR11963:SF23">
    <property type="entry name" value="CYTOSOL AMINOPEPTIDASE"/>
    <property type="match status" value="1"/>
</dbReference>
<dbReference type="EMBL" id="BONK01000001">
    <property type="protein sequence ID" value="GIG19565.1"/>
    <property type="molecule type" value="Genomic_DNA"/>
</dbReference>
<gene>
    <name evidence="11" type="ORF">Cch01nite_02890</name>
</gene>
<accession>A0A919TXL4</accession>
<comment type="similarity">
    <text evidence="1">Belongs to the peptidase M17 family.</text>
</comment>
<evidence type="ECO:0000256" key="4">
    <source>
        <dbReference type="ARBA" id="ARBA00022801"/>
    </source>
</evidence>
<keyword evidence="2" id="KW-0031">Aminopeptidase</keyword>
<dbReference type="InterPro" id="IPR008283">
    <property type="entry name" value="Peptidase_M17_N"/>
</dbReference>
<evidence type="ECO:0000256" key="6">
    <source>
        <dbReference type="ARBA" id="ARBA00049972"/>
    </source>
</evidence>
<keyword evidence="4" id="KW-0378">Hydrolase</keyword>
<comment type="function">
    <text evidence="6">Presumably involved in the processing and regular turnover of intracellular proteins. Catalyzes the removal of unsubstituted N-terminal amino acids from various peptides.</text>
</comment>
<dbReference type="GO" id="GO:0006508">
    <property type="term" value="P:proteolysis"/>
    <property type="evidence" value="ECO:0007669"/>
    <property type="project" value="UniProtKB-KW"/>
</dbReference>
<dbReference type="InterPro" id="IPR011356">
    <property type="entry name" value="Leucine_aapep/pepB"/>
</dbReference>
<dbReference type="PANTHER" id="PTHR11963">
    <property type="entry name" value="LEUCINE AMINOPEPTIDASE-RELATED"/>
    <property type="match status" value="1"/>
</dbReference>
<reference evidence="11" key="1">
    <citation type="submission" date="2021-01" db="EMBL/GenBank/DDBJ databases">
        <title>Whole genome shotgun sequence of Cellulomonas chitinilytica NBRC 110799.</title>
        <authorList>
            <person name="Komaki H."/>
            <person name="Tamura T."/>
        </authorList>
    </citation>
    <scope>NUCLEOTIDE SEQUENCE</scope>
    <source>
        <strain evidence="11">NBRC 110799</strain>
    </source>
</reference>
<dbReference type="GO" id="GO:0005737">
    <property type="term" value="C:cytoplasm"/>
    <property type="evidence" value="ECO:0007669"/>
    <property type="project" value="InterPro"/>
</dbReference>
<name>A0A919TXL4_9CELL</name>
<keyword evidence="3" id="KW-0645">Protease</keyword>
<dbReference type="AlphaFoldDB" id="A0A919TXL4"/>
<dbReference type="Gene3D" id="3.40.630.10">
    <property type="entry name" value="Zn peptidases"/>
    <property type="match status" value="1"/>
</dbReference>
<dbReference type="InterPro" id="IPR043472">
    <property type="entry name" value="Macro_dom-like"/>
</dbReference>
<evidence type="ECO:0000313" key="12">
    <source>
        <dbReference type="Proteomes" id="UP000632740"/>
    </source>
</evidence>
<evidence type="ECO:0000313" key="11">
    <source>
        <dbReference type="EMBL" id="GIG19565.1"/>
    </source>
</evidence>
<sequence length="542" mass="55300">MARTTDARPRSAPDTVIGRTPPAVVLDGAELGTSALLTDGSTDAVAVPVAPAGPGDEGVQPREGTAEAAARFGLDLAEIAERVRLTGAPGESYVLQLPRPVGSSVVLPWSDLPPRLVLVGVGEGTPGDLRRAGAALARATRGLGRVVTTLGAHRGQSASDQATAARALTEGYLLAAYTPPSAAARTAPETPPAELVLLGRDGGRAAAAVEAGRVAAQATWLVRDLATTPSSTKNPAWMADQAVRLATAAGLEVEVRGPRELEAQGFGGIVAVGAGSASPPRLVTVGYTPSTTGGGAHGVRHVVLVGKGITYDTGGLSIKPREAMVPMKTDMTGAAVALAAVLGAAQAGVGHRVTAVLPLAENHFGGASYRPGDVLRLFGGTTVEIANTDAEGRLVLADALAWADAALDPDVLVDVATLTGAATLGLGKQHAALYGSDDDLVAALVEAGDASGELAWHMPLVDEYEEAVRSDVADLRHVPSDKRIGGGSITAALFLRHFVGQRRWAHLDIAGPARSTADRHEVTEGATGFGARLLLRYLSDLQ</sequence>
<evidence type="ECO:0000256" key="9">
    <source>
        <dbReference type="SAM" id="MobiDB-lite"/>
    </source>
</evidence>
<dbReference type="Gene3D" id="3.40.220.10">
    <property type="entry name" value="Leucine Aminopeptidase, subunit E, domain 1"/>
    <property type="match status" value="1"/>
</dbReference>
<keyword evidence="12" id="KW-1185">Reference proteome</keyword>
<dbReference type="Proteomes" id="UP000632740">
    <property type="component" value="Unassembled WGS sequence"/>
</dbReference>
<evidence type="ECO:0000259" key="10">
    <source>
        <dbReference type="PROSITE" id="PS00631"/>
    </source>
</evidence>
<evidence type="ECO:0000256" key="3">
    <source>
        <dbReference type="ARBA" id="ARBA00022670"/>
    </source>
</evidence>
<dbReference type="CDD" id="cd00433">
    <property type="entry name" value="Peptidase_M17"/>
    <property type="match status" value="1"/>
</dbReference>
<feature type="region of interest" description="Disordered" evidence="9">
    <location>
        <begin position="1"/>
        <end position="20"/>
    </location>
</feature>
<dbReference type="GO" id="GO:0070006">
    <property type="term" value="F:metalloaminopeptidase activity"/>
    <property type="evidence" value="ECO:0007669"/>
    <property type="project" value="InterPro"/>
</dbReference>
<feature type="compositionally biased region" description="Basic and acidic residues" evidence="9">
    <location>
        <begin position="1"/>
        <end position="11"/>
    </location>
</feature>
<comment type="caution">
    <text evidence="11">The sequence shown here is derived from an EMBL/GenBank/DDBJ whole genome shotgun (WGS) entry which is preliminary data.</text>
</comment>
<dbReference type="Pfam" id="PF00883">
    <property type="entry name" value="Peptidase_M17"/>
    <property type="match status" value="1"/>
</dbReference>
<dbReference type="PROSITE" id="PS00631">
    <property type="entry name" value="CYTOSOL_AP"/>
    <property type="match status" value="1"/>
</dbReference>
<evidence type="ECO:0000256" key="8">
    <source>
        <dbReference type="ARBA" id="ARBA00050061"/>
    </source>
</evidence>
<evidence type="ECO:0000256" key="1">
    <source>
        <dbReference type="ARBA" id="ARBA00009528"/>
    </source>
</evidence>
<dbReference type="InterPro" id="IPR000819">
    <property type="entry name" value="Peptidase_M17_C"/>
</dbReference>